<name>A0ABW2FN67_9BACL</name>
<protein>
    <submittedName>
        <fullName evidence="2">Uncharacterized protein</fullName>
    </submittedName>
</protein>
<evidence type="ECO:0000256" key="1">
    <source>
        <dbReference type="SAM" id="Phobius"/>
    </source>
</evidence>
<sequence>MSISFLSNLPPVGESVAKLASEGSQLVADFISMYGFFAFCLALVLTCLLVPPHIYEKYYKVADVDPIEELHVEQQRQSTDPAA</sequence>
<keyword evidence="1" id="KW-1133">Transmembrane helix</keyword>
<organism evidence="2 3">
    <name type="scientific">Cohnella cellulosilytica</name>
    <dbReference type="NCBI Taxonomy" id="986710"/>
    <lineage>
        <taxon>Bacteria</taxon>
        <taxon>Bacillati</taxon>
        <taxon>Bacillota</taxon>
        <taxon>Bacilli</taxon>
        <taxon>Bacillales</taxon>
        <taxon>Paenibacillaceae</taxon>
        <taxon>Cohnella</taxon>
    </lineage>
</organism>
<dbReference type="RefSeq" id="WP_378051916.1">
    <property type="nucleotide sequence ID" value="NZ_JBHMDN010000038.1"/>
</dbReference>
<keyword evidence="3" id="KW-1185">Reference proteome</keyword>
<feature type="transmembrane region" description="Helical" evidence="1">
    <location>
        <begin position="31"/>
        <end position="50"/>
    </location>
</feature>
<evidence type="ECO:0000313" key="2">
    <source>
        <dbReference type="EMBL" id="MFC7153223.1"/>
    </source>
</evidence>
<reference evidence="3" key="1">
    <citation type="journal article" date="2019" name="Int. J. Syst. Evol. Microbiol.">
        <title>The Global Catalogue of Microorganisms (GCM) 10K type strain sequencing project: providing services to taxonomists for standard genome sequencing and annotation.</title>
        <authorList>
            <consortium name="The Broad Institute Genomics Platform"/>
            <consortium name="The Broad Institute Genome Sequencing Center for Infectious Disease"/>
            <person name="Wu L."/>
            <person name="Ma J."/>
        </authorList>
    </citation>
    <scope>NUCLEOTIDE SEQUENCE [LARGE SCALE GENOMIC DNA]</scope>
    <source>
        <strain evidence="3">KCTC 12907</strain>
    </source>
</reference>
<evidence type="ECO:0000313" key="3">
    <source>
        <dbReference type="Proteomes" id="UP001596378"/>
    </source>
</evidence>
<accession>A0ABW2FN67</accession>
<keyword evidence="1" id="KW-0472">Membrane</keyword>
<dbReference type="Proteomes" id="UP001596378">
    <property type="component" value="Unassembled WGS sequence"/>
</dbReference>
<proteinExistence type="predicted"/>
<comment type="caution">
    <text evidence="2">The sequence shown here is derived from an EMBL/GenBank/DDBJ whole genome shotgun (WGS) entry which is preliminary data.</text>
</comment>
<dbReference type="EMBL" id="JBHTAI010000031">
    <property type="protein sequence ID" value="MFC7153223.1"/>
    <property type="molecule type" value="Genomic_DNA"/>
</dbReference>
<gene>
    <name evidence="2" type="ORF">ACFQMJ_32270</name>
</gene>
<keyword evidence="1" id="KW-0812">Transmembrane</keyword>